<evidence type="ECO:0000256" key="1">
    <source>
        <dbReference type="ARBA" id="ARBA00011073"/>
    </source>
</evidence>
<dbReference type="GO" id="GO:0004252">
    <property type="term" value="F:serine-type endopeptidase activity"/>
    <property type="evidence" value="ECO:0007669"/>
    <property type="project" value="InterPro"/>
</dbReference>
<protein>
    <recommendedName>
        <fullName evidence="3">Subtilisin-like protease fibronectin type-III domain-containing protein</fullName>
    </recommendedName>
</protein>
<gene>
    <name evidence="4" type="ORF">Salat_1195700</name>
</gene>
<keyword evidence="2" id="KW-0732">Signal</keyword>
<comment type="caution">
    <text evidence="4">The sequence shown here is derived from an EMBL/GenBank/DDBJ whole genome shotgun (WGS) entry which is preliminary data.</text>
</comment>
<evidence type="ECO:0000313" key="5">
    <source>
        <dbReference type="Proteomes" id="UP001293254"/>
    </source>
</evidence>
<dbReference type="InterPro" id="IPR041469">
    <property type="entry name" value="Subtilisin-like_FN3"/>
</dbReference>
<dbReference type="GO" id="GO:0006508">
    <property type="term" value="P:proteolysis"/>
    <property type="evidence" value="ECO:0007669"/>
    <property type="project" value="InterPro"/>
</dbReference>
<proteinExistence type="inferred from homology"/>
<reference evidence="4" key="1">
    <citation type="submission" date="2020-06" db="EMBL/GenBank/DDBJ databases">
        <authorList>
            <person name="Li T."/>
            <person name="Hu X."/>
            <person name="Zhang T."/>
            <person name="Song X."/>
            <person name="Zhang H."/>
            <person name="Dai N."/>
            <person name="Sheng W."/>
            <person name="Hou X."/>
            <person name="Wei L."/>
        </authorList>
    </citation>
    <scope>NUCLEOTIDE SEQUENCE</scope>
    <source>
        <strain evidence="4">3651</strain>
        <tissue evidence="4">Leaf</tissue>
    </source>
</reference>
<dbReference type="Pfam" id="PF17766">
    <property type="entry name" value="fn3_6"/>
    <property type="match status" value="1"/>
</dbReference>
<dbReference type="Gene3D" id="3.50.30.30">
    <property type="match status" value="1"/>
</dbReference>
<sequence length="284" mass="32237">MSKGVLVSQASGNSGPSLNTIPSRAPWVLVPEVGTLDQEFTGTSMPVDHDQIEDSVSVPAEAFEGTGVEGVVFIAQDDHLKQFNLEARWDRSKRFIPVSRQKETLVSQVIKWEKIISFNVESGISMTPVHAADVLDNLLNPFQEWGYNQAATRLGVRGRHNNPNKAIDLDLIYEVNRDDRVNFLYALNLTQKHIRAIIRLPYRCSNLSIEPNYPSFLIYFKGNETKTLQLQGTLTNIGTRKSSYFMKLDSMQEFKVSMKPNRLVFISKYEQKCHKLKVECPCLK</sequence>
<dbReference type="Gene3D" id="3.40.50.200">
    <property type="entry name" value="Peptidase S8/S53 domain"/>
    <property type="match status" value="1"/>
</dbReference>
<name>A0AAE2CNT2_9LAMI</name>
<evidence type="ECO:0000259" key="3">
    <source>
        <dbReference type="Pfam" id="PF17766"/>
    </source>
</evidence>
<feature type="domain" description="Subtilisin-like protease fibronectin type-III" evidence="3">
    <location>
        <begin position="212"/>
        <end position="279"/>
    </location>
</feature>
<dbReference type="Gene3D" id="2.60.40.2310">
    <property type="match status" value="1"/>
</dbReference>
<comment type="similarity">
    <text evidence="1">Belongs to the peptidase S8 family.</text>
</comment>
<dbReference type="InterPro" id="IPR036852">
    <property type="entry name" value="Peptidase_S8/S53_dom_sf"/>
</dbReference>
<dbReference type="Proteomes" id="UP001293254">
    <property type="component" value="Unassembled WGS sequence"/>
</dbReference>
<organism evidence="4 5">
    <name type="scientific">Sesamum alatum</name>
    <dbReference type="NCBI Taxonomy" id="300844"/>
    <lineage>
        <taxon>Eukaryota</taxon>
        <taxon>Viridiplantae</taxon>
        <taxon>Streptophyta</taxon>
        <taxon>Embryophyta</taxon>
        <taxon>Tracheophyta</taxon>
        <taxon>Spermatophyta</taxon>
        <taxon>Magnoliopsida</taxon>
        <taxon>eudicotyledons</taxon>
        <taxon>Gunneridae</taxon>
        <taxon>Pentapetalae</taxon>
        <taxon>asterids</taxon>
        <taxon>lamiids</taxon>
        <taxon>Lamiales</taxon>
        <taxon>Pedaliaceae</taxon>
        <taxon>Sesamum</taxon>
    </lineage>
</organism>
<keyword evidence="5" id="KW-1185">Reference proteome</keyword>
<accession>A0AAE2CNT2</accession>
<dbReference type="PANTHER" id="PTHR10795">
    <property type="entry name" value="PROPROTEIN CONVERTASE SUBTILISIN/KEXIN"/>
    <property type="match status" value="1"/>
</dbReference>
<dbReference type="InterPro" id="IPR045051">
    <property type="entry name" value="SBT"/>
</dbReference>
<evidence type="ECO:0000256" key="2">
    <source>
        <dbReference type="ARBA" id="ARBA00022729"/>
    </source>
</evidence>
<dbReference type="EMBL" id="JACGWO010000004">
    <property type="protein sequence ID" value="KAK4428957.1"/>
    <property type="molecule type" value="Genomic_DNA"/>
</dbReference>
<reference evidence="4" key="2">
    <citation type="journal article" date="2024" name="Plant">
        <title>Genomic evolution and insights into agronomic trait innovations of Sesamum species.</title>
        <authorList>
            <person name="Miao H."/>
            <person name="Wang L."/>
            <person name="Qu L."/>
            <person name="Liu H."/>
            <person name="Sun Y."/>
            <person name="Le M."/>
            <person name="Wang Q."/>
            <person name="Wei S."/>
            <person name="Zheng Y."/>
            <person name="Lin W."/>
            <person name="Duan Y."/>
            <person name="Cao H."/>
            <person name="Xiong S."/>
            <person name="Wang X."/>
            <person name="Wei L."/>
            <person name="Li C."/>
            <person name="Ma Q."/>
            <person name="Ju M."/>
            <person name="Zhao R."/>
            <person name="Li G."/>
            <person name="Mu C."/>
            <person name="Tian Q."/>
            <person name="Mei H."/>
            <person name="Zhang T."/>
            <person name="Gao T."/>
            <person name="Zhang H."/>
        </authorList>
    </citation>
    <scope>NUCLEOTIDE SEQUENCE</scope>
    <source>
        <strain evidence="4">3651</strain>
    </source>
</reference>
<evidence type="ECO:0000313" key="4">
    <source>
        <dbReference type="EMBL" id="KAK4428957.1"/>
    </source>
</evidence>
<dbReference type="AlphaFoldDB" id="A0AAE2CNT2"/>